<comment type="catalytic activity">
    <reaction evidence="15">
        <text>L-threonyl-[protein] + ATP = O-phospho-L-threonyl-[protein] + ADP + H(+)</text>
        <dbReference type="Rhea" id="RHEA:46608"/>
        <dbReference type="Rhea" id="RHEA-COMP:11060"/>
        <dbReference type="Rhea" id="RHEA-COMP:11605"/>
        <dbReference type="ChEBI" id="CHEBI:15378"/>
        <dbReference type="ChEBI" id="CHEBI:30013"/>
        <dbReference type="ChEBI" id="CHEBI:30616"/>
        <dbReference type="ChEBI" id="CHEBI:61977"/>
        <dbReference type="ChEBI" id="CHEBI:456216"/>
        <dbReference type="EC" id="2.7.11.1"/>
    </reaction>
</comment>
<feature type="chain" id="PRO_5026047036" description="non-specific serine/threonine protein kinase" evidence="18">
    <location>
        <begin position="30"/>
        <end position="360"/>
    </location>
</feature>
<dbReference type="InterPro" id="IPR051824">
    <property type="entry name" value="LRR_Rcpt-Like_S/T_Kinase"/>
</dbReference>
<feature type="region of interest" description="Disordered" evidence="17">
    <location>
        <begin position="341"/>
        <end position="360"/>
    </location>
</feature>
<keyword evidence="10" id="KW-0418">Kinase</keyword>
<evidence type="ECO:0000256" key="15">
    <source>
        <dbReference type="ARBA" id="ARBA00047899"/>
    </source>
</evidence>
<evidence type="ECO:0000256" key="18">
    <source>
        <dbReference type="SAM" id="SignalP"/>
    </source>
</evidence>
<keyword evidence="6" id="KW-0812">Transmembrane</keyword>
<dbReference type="SMART" id="SM00220">
    <property type="entry name" value="S_TKc"/>
    <property type="match status" value="1"/>
</dbReference>
<dbReference type="Gene3D" id="3.80.10.10">
    <property type="entry name" value="Ribonuclease Inhibitor"/>
    <property type="match status" value="1"/>
</dbReference>
<evidence type="ECO:0000256" key="4">
    <source>
        <dbReference type="ARBA" id="ARBA00022614"/>
    </source>
</evidence>
<keyword evidence="8" id="KW-0677">Repeat</keyword>
<dbReference type="InterPro" id="IPR011009">
    <property type="entry name" value="Kinase-like_dom_sf"/>
</dbReference>
<dbReference type="Pfam" id="PF00560">
    <property type="entry name" value="LRR_1"/>
    <property type="match status" value="1"/>
</dbReference>
<organism evidence="20 21">
    <name type="scientific">Oryza meyeriana var. granulata</name>
    <dbReference type="NCBI Taxonomy" id="110450"/>
    <lineage>
        <taxon>Eukaryota</taxon>
        <taxon>Viridiplantae</taxon>
        <taxon>Streptophyta</taxon>
        <taxon>Embryophyta</taxon>
        <taxon>Tracheophyta</taxon>
        <taxon>Spermatophyta</taxon>
        <taxon>Magnoliopsida</taxon>
        <taxon>Liliopsida</taxon>
        <taxon>Poales</taxon>
        <taxon>Poaceae</taxon>
        <taxon>BOP clade</taxon>
        <taxon>Oryzoideae</taxon>
        <taxon>Oryzeae</taxon>
        <taxon>Oryzinae</taxon>
        <taxon>Oryza</taxon>
        <taxon>Oryza meyeriana</taxon>
    </lineage>
</organism>
<evidence type="ECO:0000256" key="2">
    <source>
        <dbReference type="ARBA" id="ARBA00012513"/>
    </source>
</evidence>
<comment type="caution">
    <text evidence="20">The sequence shown here is derived from an EMBL/GenBank/DDBJ whole genome shotgun (WGS) entry which is preliminary data.</text>
</comment>
<dbReference type="OrthoDB" id="671703at2759"/>
<evidence type="ECO:0000256" key="12">
    <source>
        <dbReference type="ARBA" id="ARBA00022989"/>
    </source>
</evidence>
<evidence type="ECO:0000256" key="10">
    <source>
        <dbReference type="ARBA" id="ARBA00022777"/>
    </source>
</evidence>
<evidence type="ECO:0000256" key="13">
    <source>
        <dbReference type="ARBA" id="ARBA00023136"/>
    </source>
</evidence>
<sequence length="360" mass="40084">MWRCCSNSCGAFGLLVWLLLVCSWLIAAAQPQQAPKTDPTEVAALNMILGRWGKKASLEWNISGEPCSGVASDQSNWDNFPNINPLIKCDCTFSNNTVCHIIKLKVYKLDVVGQIPAELQNLTYLEDLNLNYNYLTGAIPSFVGKFSSMKYLGLALNPLSGPLPKELGNLTNLLSLILRNCKITGNSSLNLDWAMRYNIILGIASGLTYLHEESSVRIVHRDIKASNVLLDTDLTPKISDFGLAKLYDEKQTHLWDLYEKEQVLGIVDPSLKEFDKDEACRVIHVALLCTQGSPHQRPPMSKALAMLTGEVEVSEVVMKPSYITEWQLRDVNRSYVTSSYSGSTTPEFSAQKEIEPLTHL</sequence>
<evidence type="ECO:0000256" key="14">
    <source>
        <dbReference type="ARBA" id="ARBA00023180"/>
    </source>
</evidence>
<keyword evidence="21" id="KW-1185">Reference proteome</keyword>
<keyword evidence="11" id="KW-0067">ATP-binding</keyword>
<dbReference type="EC" id="2.7.11.1" evidence="2"/>
<evidence type="ECO:0000256" key="8">
    <source>
        <dbReference type="ARBA" id="ARBA00022737"/>
    </source>
</evidence>
<evidence type="ECO:0000256" key="3">
    <source>
        <dbReference type="ARBA" id="ARBA00022527"/>
    </source>
</evidence>
<dbReference type="PROSITE" id="PS00108">
    <property type="entry name" value="PROTEIN_KINASE_ST"/>
    <property type="match status" value="1"/>
</dbReference>
<dbReference type="AlphaFoldDB" id="A0A6G1EIY7"/>
<keyword evidence="3" id="KW-0723">Serine/threonine-protein kinase</keyword>
<evidence type="ECO:0000313" key="21">
    <source>
        <dbReference type="Proteomes" id="UP000479710"/>
    </source>
</evidence>
<evidence type="ECO:0000256" key="17">
    <source>
        <dbReference type="SAM" id="MobiDB-lite"/>
    </source>
</evidence>
<comment type="subcellular location">
    <subcellularLocation>
        <location evidence="1">Membrane</location>
    </subcellularLocation>
</comment>
<dbReference type="PANTHER" id="PTHR48006:SF34">
    <property type="entry name" value="OS08G0203700 PROTEIN"/>
    <property type="match status" value="1"/>
</dbReference>
<keyword evidence="7 18" id="KW-0732">Signal</keyword>
<keyword evidence="14" id="KW-0325">Glycoprotein</keyword>
<dbReference type="PANTHER" id="PTHR48006">
    <property type="entry name" value="LEUCINE-RICH REPEAT-CONTAINING PROTEIN DDB_G0281931-RELATED"/>
    <property type="match status" value="1"/>
</dbReference>
<reference evidence="20 21" key="1">
    <citation type="submission" date="2019-11" db="EMBL/GenBank/DDBJ databases">
        <title>Whole genome sequence of Oryza granulata.</title>
        <authorList>
            <person name="Li W."/>
        </authorList>
    </citation>
    <scope>NUCLEOTIDE SEQUENCE [LARGE SCALE GENOMIC DNA]</scope>
    <source>
        <strain evidence="21">cv. Menghai</strain>
        <tissue evidence="20">Leaf</tissue>
    </source>
</reference>
<evidence type="ECO:0000256" key="1">
    <source>
        <dbReference type="ARBA" id="ARBA00004370"/>
    </source>
</evidence>
<dbReference type="GO" id="GO:0005886">
    <property type="term" value="C:plasma membrane"/>
    <property type="evidence" value="ECO:0007669"/>
    <property type="project" value="TreeGrafter"/>
</dbReference>
<comment type="catalytic activity">
    <reaction evidence="16">
        <text>L-seryl-[protein] + ATP = O-phospho-L-seryl-[protein] + ADP + H(+)</text>
        <dbReference type="Rhea" id="RHEA:17989"/>
        <dbReference type="Rhea" id="RHEA-COMP:9863"/>
        <dbReference type="Rhea" id="RHEA-COMP:11604"/>
        <dbReference type="ChEBI" id="CHEBI:15378"/>
        <dbReference type="ChEBI" id="CHEBI:29999"/>
        <dbReference type="ChEBI" id="CHEBI:30616"/>
        <dbReference type="ChEBI" id="CHEBI:83421"/>
        <dbReference type="ChEBI" id="CHEBI:456216"/>
        <dbReference type="EC" id="2.7.11.1"/>
    </reaction>
</comment>
<feature type="domain" description="Protein kinase" evidence="19">
    <location>
        <begin position="57"/>
        <end position="360"/>
    </location>
</feature>
<evidence type="ECO:0000256" key="5">
    <source>
        <dbReference type="ARBA" id="ARBA00022679"/>
    </source>
</evidence>
<evidence type="ECO:0000256" key="9">
    <source>
        <dbReference type="ARBA" id="ARBA00022741"/>
    </source>
</evidence>
<keyword evidence="12" id="KW-1133">Transmembrane helix</keyword>
<dbReference type="SUPFAM" id="SSF52058">
    <property type="entry name" value="L domain-like"/>
    <property type="match status" value="1"/>
</dbReference>
<dbReference type="Pfam" id="PF00069">
    <property type="entry name" value="Pkinase"/>
    <property type="match status" value="1"/>
</dbReference>
<gene>
    <name evidence="20" type="ORF">E2562_014567</name>
</gene>
<dbReference type="FunFam" id="1.10.510.10:FF:001023">
    <property type="entry name" value="Os07g0541700 protein"/>
    <property type="match status" value="1"/>
</dbReference>
<evidence type="ECO:0000256" key="6">
    <source>
        <dbReference type="ARBA" id="ARBA00022692"/>
    </source>
</evidence>
<evidence type="ECO:0000256" key="16">
    <source>
        <dbReference type="ARBA" id="ARBA00048679"/>
    </source>
</evidence>
<dbReference type="EMBL" id="SPHZ02000003">
    <property type="protein sequence ID" value="KAF0924768.1"/>
    <property type="molecule type" value="Genomic_DNA"/>
</dbReference>
<feature type="signal peptide" evidence="18">
    <location>
        <begin position="1"/>
        <end position="29"/>
    </location>
</feature>
<keyword evidence="5" id="KW-0808">Transferase</keyword>
<proteinExistence type="predicted"/>
<keyword evidence="4" id="KW-0433">Leucine-rich repeat</keyword>
<feature type="compositionally biased region" description="Basic and acidic residues" evidence="17">
    <location>
        <begin position="350"/>
        <end position="360"/>
    </location>
</feature>
<evidence type="ECO:0000256" key="11">
    <source>
        <dbReference type="ARBA" id="ARBA00022840"/>
    </source>
</evidence>
<dbReference type="Proteomes" id="UP000479710">
    <property type="component" value="Unassembled WGS sequence"/>
</dbReference>
<evidence type="ECO:0000259" key="19">
    <source>
        <dbReference type="PROSITE" id="PS50011"/>
    </source>
</evidence>
<dbReference type="InterPro" id="IPR001611">
    <property type="entry name" value="Leu-rich_rpt"/>
</dbReference>
<evidence type="ECO:0000313" key="20">
    <source>
        <dbReference type="EMBL" id="KAF0924768.1"/>
    </source>
</evidence>
<name>A0A6G1EIY7_9ORYZ</name>
<dbReference type="FunFam" id="3.80.10.10:FF:000041">
    <property type="entry name" value="LRR receptor-like serine/threonine-protein kinase ERECTA"/>
    <property type="match status" value="1"/>
</dbReference>
<evidence type="ECO:0000256" key="7">
    <source>
        <dbReference type="ARBA" id="ARBA00022729"/>
    </source>
</evidence>
<keyword evidence="13" id="KW-0472">Membrane</keyword>
<dbReference type="InterPro" id="IPR008271">
    <property type="entry name" value="Ser/Thr_kinase_AS"/>
</dbReference>
<dbReference type="GO" id="GO:0004674">
    <property type="term" value="F:protein serine/threonine kinase activity"/>
    <property type="evidence" value="ECO:0007669"/>
    <property type="project" value="UniProtKB-KW"/>
</dbReference>
<dbReference type="InterPro" id="IPR000719">
    <property type="entry name" value="Prot_kinase_dom"/>
</dbReference>
<protein>
    <recommendedName>
        <fullName evidence="2">non-specific serine/threonine protein kinase</fullName>
        <ecNumber evidence="2">2.7.11.1</ecNumber>
    </recommendedName>
</protein>
<dbReference type="InterPro" id="IPR032675">
    <property type="entry name" value="LRR_dom_sf"/>
</dbReference>
<dbReference type="PROSITE" id="PS50011">
    <property type="entry name" value="PROTEIN_KINASE_DOM"/>
    <property type="match status" value="1"/>
</dbReference>
<dbReference type="Gene3D" id="1.10.510.10">
    <property type="entry name" value="Transferase(Phosphotransferase) domain 1"/>
    <property type="match status" value="2"/>
</dbReference>
<keyword evidence="9" id="KW-0547">Nucleotide-binding</keyword>
<accession>A0A6G1EIY7</accession>
<dbReference type="SUPFAM" id="SSF56112">
    <property type="entry name" value="Protein kinase-like (PK-like)"/>
    <property type="match status" value="1"/>
</dbReference>
<dbReference type="GO" id="GO:0005524">
    <property type="term" value="F:ATP binding"/>
    <property type="evidence" value="ECO:0007669"/>
    <property type="project" value="UniProtKB-KW"/>
</dbReference>